<sequence length="192" mass="21202">MFVCAGNGEDFEFAKSIGVGLVESAITLSEICLSQKVEGLIFIGSAGSYDKDIKPLEIFTSYQATQIESSSLLSQSYTPIPQEIQSNVSYETIQKILSLGLPQAIVNSSNYITTDPSHAQRMRERGILLENMEFFSILSVARRFSLPALGVFCVSNHCGENAHREFMENRVEVMGRLKGVVDRVGIQKSCFC</sequence>
<dbReference type="EMBL" id="NXLV01000003">
    <property type="protein sequence ID" value="RDU71526.1"/>
    <property type="molecule type" value="Genomic_DNA"/>
</dbReference>
<evidence type="ECO:0000313" key="3">
    <source>
        <dbReference type="Proteomes" id="UP000257045"/>
    </source>
</evidence>
<accession>A0A3D8J2T4</accession>
<evidence type="ECO:0000259" key="1">
    <source>
        <dbReference type="Pfam" id="PF01048"/>
    </source>
</evidence>
<dbReference type="RefSeq" id="WP_115569237.1">
    <property type="nucleotide sequence ID" value="NZ_NXLV01000003.1"/>
</dbReference>
<reference evidence="2 3" key="1">
    <citation type="submission" date="2018-04" db="EMBL/GenBank/DDBJ databases">
        <title>Novel Campyloabacter and Helicobacter Species and Strains.</title>
        <authorList>
            <person name="Mannion A.J."/>
            <person name="Shen Z."/>
            <person name="Fox J.G."/>
        </authorList>
    </citation>
    <scope>NUCLEOTIDE SEQUENCE [LARGE SCALE GENOMIC DNA]</scope>
    <source>
        <strain evidence="2 3">MIT 04-9366</strain>
    </source>
</reference>
<dbReference type="Gene3D" id="3.40.50.1580">
    <property type="entry name" value="Nucleoside phosphorylase domain"/>
    <property type="match status" value="1"/>
</dbReference>
<dbReference type="GO" id="GO:0009116">
    <property type="term" value="P:nucleoside metabolic process"/>
    <property type="evidence" value="ECO:0007669"/>
    <property type="project" value="InterPro"/>
</dbReference>
<proteinExistence type="predicted"/>
<dbReference type="AlphaFoldDB" id="A0A3D8J2T4"/>
<dbReference type="InterPro" id="IPR035994">
    <property type="entry name" value="Nucleoside_phosphorylase_sf"/>
</dbReference>
<dbReference type="GO" id="GO:0003824">
    <property type="term" value="F:catalytic activity"/>
    <property type="evidence" value="ECO:0007669"/>
    <property type="project" value="InterPro"/>
</dbReference>
<dbReference type="SUPFAM" id="SSF53167">
    <property type="entry name" value="Purine and uridine phosphorylases"/>
    <property type="match status" value="1"/>
</dbReference>
<protein>
    <submittedName>
        <fullName evidence="2">Purine-nucleoside phosphorylase</fullName>
    </submittedName>
</protein>
<comment type="caution">
    <text evidence="2">The sequence shown here is derived from an EMBL/GenBank/DDBJ whole genome shotgun (WGS) entry which is preliminary data.</text>
</comment>
<dbReference type="Pfam" id="PF01048">
    <property type="entry name" value="PNP_UDP_1"/>
    <property type="match status" value="1"/>
</dbReference>
<dbReference type="OrthoDB" id="5339230at2"/>
<keyword evidence="3" id="KW-1185">Reference proteome</keyword>
<dbReference type="InterPro" id="IPR000845">
    <property type="entry name" value="Nucleoside_phosphorylase_d"/>
</dbReference>
<dbReference type="Proteomes" id="UP000257045">
    <property type="component" value="Unassembled WGS sequence"/>
</dbReference>
<feature type="domain" description="Nucleoside phosphorylase" evidence="1">
    <location>
        <begin position="16"/>
        <end position="184"/>
    </location>
</feature>
<organism evidence="2 3">
    <name type="scientific">Helicobacter brantae</name>
    <dbReference type="NCBI Taxonomy" id="375927"/>
    <lineage>
        <taxon>Bacteria</taxon>
        <taxon>Pseudomonadati</taxon>
        <taxon>Campylobacterota</taxon>
        <taxon>Epsilonproteobacteria</taxon>
        <taxon>Campylobacterales</taxon>
        <taxon>Helicobacteraceae</taxon>
        <taxon>Helicobacter</taxon>
    </lineage>
</organism>
<gene>
    <name evidence="2" type="ORF">CQA58_02195</name>
</gene>
<name>A0A3D8J2T4_9HELI</name>
<evidence type="ECO:0000313" key="2">
    <source>
        <dbReference type="EMBL" id="RDU71526.1"/>
    </source>
</evidence>